<comment type="caution">
    <text evidence="1">The sequence shown here is derived from an EMBL/GenBank/DDBJ whole genome shotgun (WGS) entry which is preliminary data.</text>
</comment>
<proteinExistence type="predicted"/>
<protein>
    <submittedName>
        <fullName evidence="1">Uncharacterized protein</fullName>
    </submittedName>
</protein>
<reference evidence="1" key="1">
    <citation type="journal article" date="2014" name="Front. Microbiol.">
        <title>High frequency of phylogenetically diverse reductive dehalogenase-homologous genes in deep subseafloor sedimentary metagenomes.</title>
        <authorList>
            <person name="Kawai M."/>
            <person name="Futagami T."/>
            <person name="Toyoda A."/>
            <person name="Takaki Y."/>
            <person name="Nishi S."/>
            <person name="Hori S."/>
            <person name="Arai W."/>
            <person name="Tsubouchi T."/>
            <person name="Morono Y."/>
            <person name="Uchiyama I."/>
            <person name="Ito T."/>
            <person name="Fujiyama A."/>
            <person name="Inagaki F."/>
            <person name="Takami H."/>
        </authorList>
    </citation>
    <scope>NUCLEOTIDE SEQUENCE</scope>
    <source>
        <strain evidence="1">Expedition CK06-06</strain>
    </source>
</reference>
<dbReference type="AlphaFoldDB" id="X1UYR4"/>
<dbReference type="EMBL" id="BARW01041132">
    <property type="protein sequence ID" value="GAJ22653.1"/>
    <property type="molecule type" value="Genomic_DNA"/>
</dbReference>
<evidence type="ECO:0000313" key="1">
    <source>
        <dbReference type="EMBL" id="GAJ22653.1"/>
    </source>
</evidence>
<organism evidence="1">
    <name type="scientific">marine sediment metagenome</name>
    <dbReference type="NCBI Taxonomy" id="412755"/>
    <lineage>
        <taxon>unclassified sequences</taxon>
        <taxon>metagenomes</taxon>
        <taxon>ecological metagenomes</taxon>
    </lineage>
</organism>
<sequence>MGLIYSDVDKKDVISSIKSNKIIPLSHLAPLTEETVNESINIVAQMGVEPIIQA</sequence>
<name>X1UYR4_9ZZZZ</name>
<accession>X1UYR4</accession>
<gene>
    <name evidence="1" type="ORF">S12H4_61770</name>
</gene>
<feature type="non-terminal residue" evidence="1">
    <location>
        <position position="54"/>
    </location>
</feature>